<dbReference type="Proteomes" id="UP000480929">
    <property type="component" value="Unassembled WGS sequence"/>
</dbReference>
<keyword evidence="1" id="KW-0472">Membrane</keyword>
<evidence type="ECO:0000313" key="3">
    <source>
        <dbReference type="EMBL" id="MSC33706.1"/>
    </source>
</evidence>
<reference evidence="4 5" key="1">
    <citation type="journal article" date="2019" name="Nat. Med.">
        <title>A library of human gut bacterial isolates paired with longitudinal multiomics data enables mechanistic microbiome research.</title>
        <authorList>
            <person name="Poyet M."/>
            <person name="Groussin M."/>
            <person name="Gibbons S.M."/>
            <person name="Avila-Pacheco J."/>
            <person name="Jiang X."/>
            <person name="Kearney S.M."/>
            <person name="Perrotta A.R."/>
            <person name="Berdy B."/>
            <person name="Zhao S."/>
            <person name="Lieberman T.D."/>
            <person name="Swanson P.K."/>
            <person name="Smith M."/>
            <person name="Roesemann S."/>
            <person name="Alexander J.E."/>
            <person name="Rich S.A."/>
            <person name="Livny J."/>
            <person name="Vlamakis H."/>
            <person name="Clish C."/>
            <person name="Bullock K."/>
            <person name="Deik A."/>
            <person name="Scott J."/>
            <person name="Pierce K.A."/>
            <person name="Xavier R.J."/>
            <person name="Alm E.J."/>
        </authorList>
    </citation>
    <scope>NUCLEOTIDE SEQUENCE [LARGE SCALE GENOMIC DNA]</scope>
    <source>
        <strain evidence="2 4">BIOML-A4</strain>
        <strain evidence="3 5">BIOML-A5</strain>
    </source>
</reference>
<dbReference type="OrthoDB" id="2320327at2"/>
<gene>
    <name evidence="3" type="ORF">GKD88_11290</name>
    <name evidence="2" type="ORF">GKE08_11490</name>
</gene>
<feature type="transmembrane region" description="Helical" evidence="1">
    <location>
        <begin position="477"/>
        <end position="495"/>
    </location>
</feature>
<feature type="transmembrane region" description="Helical" evidence="1">
    <location>
        <begin position="208"/>
        <end position="224"/>
    </location>
</feature>
<evidence type="ECO:0000313" key="4">
    <source>
        <dbReference type="Proteomes" id="UP000433575"/>
    </source>
</evidence>
<feature type="transmembrane region" description="Helical" evidence="1">
    <location>
        <begin position="116"/>
        <end position="133"/>
    </location>
</feature>
<organism evidence="2 4">
    <name type="scientific">Holdemania massiliensis</name>
    <dbReference type="NCBI Taxonomy" id="1468449"/>
    <lineage>
        <taxon>Bacteria</taxon>
        <taxon>Bacillati</taxon>
        <taxon>Bacillota</taxon>
        <taxon>Erysipelotrichia</taxon>
        <taxon>Erysipelotrichales</taxon>
        <taxon>Erysipelotrichaceae</taxon>
        <taxon>Holdemania</taxon>
    </lineage>
</organism>
<dbReference type="RefSeq" id="WP_154239095.1">
    <property type="nucleotide sequence ID" value="NZ_WKPI01000020.1"/>
</dbReference>
<keyword evidence="5" id="KW-1185">Reference proteome</keyword>
<feature type="transmembrane region" description="Helical" evidence="1">
    <location>
        <begin position="244"/>
        <end position="273"/>
    </location>
</feature>
<dbReference type="InterPro" id="IPR049504">
    <property type="entry name" value="O-antigen_lig"/>
</dbReference>
<keyword evidence="1" id="KW-0812">Transmembrane</keyword>
<protein>
    <recommendedName>
        <fullName evidence="6">O-antigen ligase domain-containing protein</fullName>
    </recommendedName>
</protein>
<dbReference type="EMBL" id="WKPJ01000018">
    <property type="protein sequence ID" value="MSA89951.1"/>
    <property type="molecule type" value="Genomic_DNA"/>
</dbReference>
<name>A0A6N7S7U2_9FIRM</name>
<sequence>MPRIKKFFQSQKAMKNFVLLLFVLQPVFDLDYLIYPFLDQFGIPRPSTIIRFLIIPFAVLWCFFLADKNKKKTLLFGGLYGIALAIYFLLHIRQGSIIYKNLYLTPNFFFQLSKEITYFLTLIIPYGMIYCVYHLRLTEKMIKGVTVALSSLTALPIFIGDLFVFGESTYAGMTAAPFLSWFLGIYADPTKIHPRQLASKFFFEEGNTVGILMFMLLPLLYLFFQRSSSKKERVALGSLIGIHSLSMIILSTRVATFGTVLIPIGFLVLYLFTTLLMKENRFEKTVVLFCTGTALVSACILPHSPAVVNQSIDSANTAILLQDDYLRKELGSSLENTTELKTSDYYRFMFEAYGIRANLMASVPTQYYMEWYYYTADPKFWVDVLELPLEQRVNGRQIEKIFMNYKWGELSGKEKLLGMAYSTFNNGSILLERDFAQQIYTMGYVGAALTVLPWLLVTCFGAVLVLLRWKRSLRLDVLVYAMALGCGLVSSYISGHTIDQFLTSSFMALLVGVLLNLVLQPKQSEN</sequence>
<evidence type="ECO:0000313" key="5">
    <source>
        <dbReference type="Proteomes" id="UP000480929"/>
    </source>
</evidence>
<feature type="transmembrane region" description="Helical" evidence="1">
    <location>
        <begin position="48"/>
        <end position="66"/>
    </location>
</feature>
<feature type="transmembrane region" description="Helical" evidence="1">
    <location>
        <begin position="145"/>
        <end position="164"/>
    </location>
</feature>
<evidence type="ECO:0000313" key="2">
    <source>
        <dbReference type="EMBL" id="MSA89951.1"/>
    </source>
</evidence>
<evidence type="ECO:0008006" key="6">
    <source>
        <dbReference type="Google" id="ProtNLM"/>
    </source>
</evidence>
<keyword evidence="1" id="KW-1133">Transmembrane helix</keyword>
<feature type="transmembrane region" description="Helical" evidence="1">
    <location>
        <begin position="442"/>
        <end position="465"/>
    </location>
</feature>
<proteinExistence type="predicted"/>
<dbReference type="Proteomes" id="UP000433575">
    <property type="component" value="Unassembled WGS sequence"/>
</dbReference>
<comment type="caution">
    <text evidence="2">The sequence shown here is derived from an EMBL/GenBank/DDBJ whole genome shotgun (WGS) entry which is preliminary data.</text>
</comment>
<feature type="transmembrane region" description="Helical" evidence="1">
    <location>
        <begin position="285"/>
        <end position="304"/>
    </location>
</feature>
<dbReference type="Pfam" id="PF13425">
    <property type="entry name" value="O-antigen_lig"/>
    <property type="match status" value="1"/>
</dbReference>
<feature type="transmembrane region" description="Helical" evidence="1">
    <location>
        <begin position="501"/>
        <end position="519"/>
    </location>
</feature>
<accession>A0A6N7S7U2</accession>
<dbReference type="AlphaFoldDB" id="A0A6N7S7U2"/>
<evidence type="ECO:0000256" key="1">
    <source>
        <dbReference type="SAM" id="Phobius"/>
    </source>
</evidence>
<feature type="transmembrane region" description="Helical" evidence="1">
    <location>
        <begin position="73"/>
        <end position="92"/>
    </location>
</feature>
<dbReference type="EMBL" id="WKPI01000020">
    <property type="protein sequence ID" value="MSC33706.1"/>
    <property type="molecule type" value="Genomic_DNA"/>
</dbReference>